<feature type="binding site" evidence="7">
    <location>
        <begin position="353"/>
        <end position="355"/>
    </location>
    <ligand>
        <name>FAD</name>
        <dbReference type="ChEBI" id="CHEBI:57692"/>
    </ligand>
</feature>
<reference evidence="10 11" key="1">
    <citation type="submission" date="2018-07" db="EMBL/GenBank/DDBJ databases">
        <title>Genomic Encyclopedia of Type Strains, Phase IV (KMG-IV): sequencing the most valuable type-strain genomes for metagenomic binning, comparative biology and taxonomic classification.</title>
        <authorList>
            <person name="Goeker M."/>
        </authorList>
    </citation>
    <scope>NUCLEOTIDE SEQUENCE [LARGE SCALE GENOMIC DNA]</scope>
    <source>
        <strain evidence="10 11">DSM 26407</strain>
    </source>
</reference>
<sequence>MHKSVAVVGAGPAGLYLAEVLAKRLAGAQVDVIERLPTPFGLVRGGVAPDHQGTKNIVRQFERTLQRDNVRFHGNVEVGRDVGYEELRQAYDAVVFATGALQDRRLGIPGEALPGVYGSGAFVGWYNGLPDFRDLAPELPGGAVAIIGNGNVALDLARILAKSEAELASSDLCAHARAVLFSARLTDIYLIGRRGPLEATFTPESLAELGALGRAVPLVDSTRIPAAAEGLEPKEQKIKEQNLELLRGFAANRPELKPLRIHLLFQAAPVGVLGTERVEGLRLEHTRLEGGRAEPTGETFELPVSTVITAIGYRSAAIPGLPFDERRGRVANAGGRVEPGVYATGWCRRGPQGVIPANRTDALGVAELVLEDLAERPAGNRPGRPALERLLAERGAEPVSFADWQAINGAESGRAEAGRPREKFTRVEEMLALLGRERTAARTG</sequence>
<evidence type="ECO:0000256" key="6">
    <source>
        <dbReference type="ARBA" id="ARBA00023002"/>
    </source>
</evidence>
<feature type="binding site" evidence="7">
    <location>
        <position position="13"/>
    </location>
    <ligand>
        <name>FAD</name>
        <dbReference type="ChEBI" id="CHEBI:57692"/>
    </ligand>
</feature>
<evidence type="ECO:0000256" key="3">
    <source>
        <dbReference type="ARBA" id="ARBA00022630"/>
    </source>
</evidence>
<keyword evidence="6" id="KW-0560">Oxidoreductase</keyword>
<dbReference type="Proteomes" id="UP000252707">
    <property type="component" value="Unassembled WGS sequence"/>
</dbReference>
<dbReference type="Gene3D" id="3.40.50.720">
    <property type="entry name" value="NAD(P)-binding Rossmann-like Domain"/>
    <property type="match status" value="1"/>
</dbReference>
<organism evidence="10 11">
    <name type="scientific">Thioalbus denitrificans</name>
    <dbReference type="NCBI Taxonomy" id="547122"/>
    <lineage>
        <taxon>Bacteria</taxon>
        <taxon>Pseudomonadati</taxon>
        <taxon>Pseudomonadota</taxon>
        <taxon>Gammaproteobacteria</taxon>
        <taxon>Chromatiales</taxon>
        <taxon>Ectothiorhodospiraceae</taxon>
        <taxon>Thioalbus</taxon>
    </lineage>
</organism>
<feature type="binding site" evidence="8">
    <location>
        <position position="353"/>
    </location>
    <ligand>
        <name>NADP(+)</name>
        <dbReference type="ChEBI" id="CHEBI:58349"/>
    </ligand>
</feature>
<protein>
    <submittedName>
        <fullName evidence="10">Ferredoxin--NADP+ reductase</fullName>
    </submittedName>
</protein>
<feature type="binding site" evidence="8">
    <location>
        <begin position="149"/>
        <end position="152"/>
    </location>
    <ligand>
        <name>NADP(+)</name>
        <dbReference type="ChEBI" id="CHEBI:58349"/>
    </ligand>
</feature>
<feature type="binding site" evidence="7">
    <location>
        <position position="42"/>
    </location>
    <ligand>
        <name>FAD</name>
        <dbReference type="ChEBI" id="CHEBI:57692"/>
    </ligand>
</feature>
<keyword evidence="3" id="KW-0285">Flavoprotein</keyword>
<dbReference type="Gene3D" id="3.50.50.60">
    <property type="entry name" value="FAD/NAD(P)-binding domain"/>
    <property type="match status" value="1"/>
</dbReference>
<evidence type="ECO:0000256" key="8">
    <source>
        <dbReference type="PIRSR" id="PIRSR000362-2"/>
    </source>
</evidence>
<keyword evidence="4 7" id="KW-0274">FAD</keyword>
<comment type="cofactor">
    <cofactor evidence="1 7">
        <name>FAD</name>
        <dbReference type="ChEBI" id="CHEBI:57692"/>
    </cofactor>
</comment>
<evidence type="ECO:0000256" key="2">
    <source>
        <dbReference type="ARBA" id="ARBA00008312"/>
    </source>
</evidence>
<dbReference type="InterPro" id="IPR055275">
    <property type="entry name" value="Ferredox_Rdtase"/>
</dbReference>
<dbReference type="PIRSF" id="PIRSF000362">
    <property type="entry name" value="FNR"/>
    <property type="match status" value="1"/>
</dbReference>
<feature type="binding site" evidence="7">
    <location>
        <position position="78"/>
    </location>
    <ligand>
        <name>FAD</name>
        <dbReference type="ChEBI" id="CHEBI:57692"/>
    </ligand>
</feature>
<dbReference type="AlphaFoldDB" id="A0A369CEP7"/>
<dbReference type="InterPro" id="IPR021163">
    <property type="entry name" value="Ferredox_Rdtase_adrenod"/>
</dbReference>
<dbReference type="OrthoDB" id="9815647at2"/>
<dbReference type="InterPro" id="IPR036188">
    <property type="entry name" value="FAD/NAD-bd_sf"/>
</dbReference>
<dbReference type="PANTHER" id="PTHR48467">
    <property type="entry name" value="GLUTAMATE SYNTHASE 1 [NADH], CHLOROPLASTIC-LIKE"/>
    <property type="match status" value="1"/>
</dbReference>
<evidence type="ECO:0000256" key="7">
    <source>
        <dbReference type="PIRSR" id="PIRSR000362-1"/>
    </source>
</evidence>
<dbReference type="InterPro" id="IPR023753">
    <property type="entry name" value="FAD/NAD-binding_dom"/>
</dbReference>
<dbReference type="GO" id="GO:0016491">
    <property type="term" value="F:oxidoreductase activity"/>
    <property type="evidence" value="ECO:0007669"/>
    <property type="project" value="UniProtKB-KW"/>
</dbReference>
<evidence type="ECO:0000259" key="9">
    <source>
        <dbReference type="Pfam" id="PF07992"/>
    </source>
</evidence>
<keyword evidence="5 8" id="KW-0521">NADP</keyword>
<feature type="binding site" evidence="7">
    <location>
        <position position="34"/>
    </location>
    <ligand>
        <name>FAD</name>
        <dbReference type="ChEBI" id="CHEBI:57692"/>
    </ligand>
</feature>
<evidence type="ECO:0000256" key="4">
    <source>
        <dbReference type="ARBA" id="ARBA00022827"/>
    </source>
</evidence>
<gene>
    <name evidence="10" type="ORF">DFQ59_105116</name>
</gene>
<dbReference type="Pfam" id="PF07992">
    <property type="entry name" value="Pyr_redox_2"/>
    <property type="match status" value="1"/>
</dbReference>
<feature type="binding site" evidence="8">
    <location>
        <begin position="193"/>
        <end position="194"/>
    </location>
    <ligand>
        <name>NADP(+)</name>
        <dbReference type="ChEBI" id="CHEBI:58349"/>
    </ligand>
</feature>
<name>A0A369CEP7_9GAMM</name>
<accession>A0A369CEP7</accession>
<feature type="binding site" evidence="7">
    <location>
        <position position="346"/>
    </location>
    <ligand>
        <name>FAD</name>
        <dbReference type="ChEBI" id="CHEBI:57692"/>
    </ligand>
</feature>
<dbReference type="PANTHER" id="PTHR48467:SF1">
    <property type="entry name" value="GLUTAMATE SYNTHASE 1 [NADH], CHLOROPLASTIC-LIKE"/>
    <property type="match status" value="1"/>
</dbReference>
<proteinExistence type="inferred from homology"/>
<keyword evidence="11" id="KW-1185">Reference proteome</keyword>
<evidence type="ECO:0000256" key="1">
    <source>
        <dbReference type="ARBA" id="ARBA00001974"/>
    </source>
</evidence>
<evidence type="ECO:0000256" key="5">
    <source>
        <dbReference type="ARBA" id="ARBA00022857"/>
    </source>
</evidence>
<evidence type="ECO:0000313" key="10">
    <source>
        <dbReference type="EMBL" id="RCX30284.1"/>
    </source>
</evidence>
<comment type="similarity">
    <text evidence="2">Belongs to the ferredoxin--NADP reductase type 1 family.</text>
</comment>
<dbReference type="EMBL" id="QPJY01000005">
    <property type="protein sequence ID" value="RCX30284.1"/>
    <property type="molecule type" value="Genomic_DNA"/>
</dbReference>
<evidence type="ECO:0000313" key="11">
    <source>
        <dbReference type="Proteomes" id="UP000252707"/>
    </source>
</evidence>
<comment type="caution">
    <text evidence="10">The sequence shown here is derived from an EMBL/GenBank/DDBJ whole genome shotgun (WGS) entry which is preliminary data.</text>
</comment>
<feature type="domain" description="FAD/NAD(P)-binding" evidence="9">
    <location>
        <begin position="4"/>
        <end position="166"/>
    </location>
</feature>
<dbReference type="SUPFAM" id="SSF51971">
    <property type="entry name" value="Nucleotide-binding domain"/>
    <property type="match status" value="1"/>
</dbReference>
<dbReference type="RefSeq" id="WP_114279890.1">
    <property type="nucleotide sequence ID" value="NZ_QPJY01000005.1"/>
</dbReference>
<dbReference type="PRINTS" id="PR00419">
    <property type="entry name" value="ADXRDTASE"/>
</dbReference>